<feature type="region of interest" description="Disordered" evidence="6">
    <location>
        <begin position="435"/>
        <end position="479"/>
    </location>
</feature>
<keyword evidence="2" id="KW-0479">Metal-binding</keyword>
<dbReference type="PANTHER" id="PTHR10869:SF246">
    <property type="entry name" value="TRANSMEMBRANE PROLYL 4-HYDROXYLASE"/>
    <property type="match status" value="1"/>
</dbReference>
<dbReference type="InterPro" id="IPR044862">
    <property type="entry name" value="Pro_4_hyd_alph_FE2OG_OXY"/>
</dbReference>
<dbReference type="Proteomes" id="UP001189429">
    <property type="component" value="Unassembled WGS sequence"/>
</dbReference>
<evidence type="ECO:0000313" key="8">
    <source>
        <dbReference type="EMBL" id="CAK0860795.1"/>
    </source>
</evidence>
<evidence type="ECO:0000256" key="2">
    <source>
        <dbReference type="ARBA" id="ARBA00022723"/>
    </source>
</evidence>
<keyword evidence="5" id="KW-0408">Iron</keyword>
<proteinExistence type="predicted"/>
<dbReference type="Pfam" id="PF13640">
    <property type="entry name" value="2OG-FeII_Oxy_3"/>
    <property type="match status" value="1"/>
</dbReference>
<dbReference type="SMART" id="SM00702">
    <property type="entry name" value="P4Hc"/>
    <property type="match status" value="1"/>
</dbReference>
<comment type="cofactor">
    <cofactor evidence="1">
        <name>L-ascorbate</name>
        <dbReference type="ChEBI" id="CHEBI:38290"/>
    </cofactor>
</comment>
<keyword evidence="9" id="KW-1185">Reference proteome</keyword>
<feature type="region of interest" description="Disordered" evidence="6">
    <location>
        <begin position="41"/>
        <end position="121"/>
    </location>
</feature>
<evidence type="ECO:0000313" key="9">
    <source>
        <dbReference type="Proteomes" id="UP001189429"/>
    </source>
</evidence>
<protein>
    <recommendedName>
        <fullName evidence="7">Prolyl 4-hydroxylase alpha subunit domain-containing protein</fullName>
    </recommendedName>
</protein>
<evidence type="ECO:0000256" key="4">
    <source>
        <dbReference type="ARBA" id="ARBA00023002"/>
    </source>
</evidence>
<dbReference type="Gene3D" id="2.60.120.620">
    <property type="entry name" value="q2cbj1_9rhob like domain"/>
    <property type="match status" value="1"/>
</dbReference>
<organism evidence="8 9">
    <name type="scientific">Prorocentrum cordatum</name>
    <dbReference type="NCBI Taxonomy" id="2364126"/>
    <lineage>
        <taxon>Eukaryota</taxon>
        <taxon>Sar</taxon>
        <taxon>Alveolata</taxon>
        <taxon>Dinophyceae</taxon>
        <taxon>Prorocentrales</taxon>
        <taxon>Prorocentraceae</taxon>
        <taxon>Prorocentrum</taxon>
    </lineage>
</organism>
<reference evidence="8" key="1">
    <citation type="submission" date="2023-10" db="EMBL/GenBank/DDBJ databases">
        <authorList>
            <person name="Chen Y."/>
            <person name="Shah S."/>
            <person name="Dougan E. K."/>
            <person name="Thang M."/>
            <person name="Chan C."/>
        </authorList>
    </citation>
    <scope>NUCLEOTIDE SEQUENCE [LARGE SCALE GENOMIC DNA]</scope>
</reference>
<gene>
    <name evidence="8" type="ORF">PCOR1329_LOCUS49661</name>
</gene>
<keyword evidence="4" id="KW-0560">Oxidoreductase</keyword>
<evidence type="ECO:0000256" key="6">
    <source>
        <dbReference type="SAM" id="MobiDB-lite"/>
    </source>
</evidence>
<feature type="non-terminal residue" evidence="8">
    <location>
        <position position="479"/>
    </location>
</feature>
<dbReference type="InterPro" id="IPR045054">
    <property type="entry name" value="P4HA-like"/>
</dbReference>
<name>A0ABN9ULN3_9DINO</name>
<evidence type="ECO:0000256" key="5">
    <source>
        <dbReference type="ARBA" id="ARBA00023004"/>
    </source>
</evidence>
<accession>A0ABN9ULN3</accession>
<dbReference type="PANTHER" id="PTHR10869">
    <property type="entry name" value="PROLYL 4-HYDROXYLASE ALPHA SUBUNIT"/>
    <property type="match status" value="1"/>
</dbReference>
<dbReference type="EMBL" id="CAUYUJ010016013">
    <property type="protein sequence ID" value="CAK0860795.1"/>
    <property type="molecule type" value="Genomic_DNA"/>
</dbReference>
<feature type="compositionally biased region" description="Basic residues" evidence="6">
    <location>
        <begin position="82"/>
        <end position="103"/>
    </location>
</feature>
<feature type="region of interest" description="Disordered" evidence="6">
    <location>
        <begin position="406"/>
        <end position="425"/>
    </location>
</feature>
<sequence length="479" mass="52178">SCWFQGCPDFPTQPIFVPFGFRRAQRDAAFDAAPDVGAGARAAPASRRHLFPGQPGRARPGRRRRGCEAGRLPGAPGGARGARARGRARLRRARGAPGRRHGRPALWPGGGQRGLPSLRFARGPLPTTCKRSWPGLRMAARGWTGAVWPRPSWAASRRPSSRSACSWTSRWVDWDFWDLCTLREPTPALRSVRTRTGHDLEILRESPMVASVRGFASEAECQELAGAAQTRGLAMDPVVSGCAASRERLRADREMFSTSLRVNWRVEDTLSSLAARSFDLASDMLDVDVPMNEGQEKIKLYHYIKGFEHRPHHDGARTQRGSDSNEWRRVATTLIYCEAAEEGGATVFTGGPSTYLPKSMKFRPRRGDILFFAYDPDPEFEATYAECPVLEGNKTTLAQWYRPGVPGAPSWSGSPSPSTTGAAAAGAECRRQTAAARAGAGRRSCDGQARGTQRGRRCGCDRARAQRRSAAGGGDDGGD</sequence>
<evidence type="ECO:0000256" key="3">
    <source>
        <dbReference type="ARBA" id="ARBA00022964"/>
    </source>
</evidence>
<feature type="domain" description="Prolyl 4-hydroxylase alpha subunit" evidence="7">
    <location>
        <begin position="207"/>
        <end position="402"/>
    </location>
</feature>
<dbReference type="InterPro" id="IPR006620">
    <property type="entry name" value="Pro_4_hyd_alph"/>
</dbReference>
<comment type="caution">
    <text evidence="8">The sequence shown here is derived from an EMBL/GenBank/DDBJ whole genome shotgun (WGS) entry which is preliminary data.</text>
</comment>
<evidence type="ECO:0000256" key="1">
    <source>
        <dbReference type="ARBA" id="ARBA00001961"/>
    </source>
</evidence>
<feature type="non-terminal residue" evidence="8">
    <location>
        <position position="1"/>
    </location>
</feature>
<keyword evidence="3" id="KW-0223">Dioxygenase</keyword>
<evidence type="ECO:0000259" key="7">
    <source>
        <dbReference type="SMART" id="SM00702"/>
    </source>
</evidence>